<accession>J5K8W4</accession>
<dbReference type="Proteomes" id="UP000002762">
    <property type="component" value="Unassembled WGS sequence"/>
</dbReference>
<proteinExistence type="inferred from homology"/>
<comment type="pathway">
    <text evidence="1">Mycotoxin biosynthesis.</text>
</comment>
<gene>
    <name evidence="3" type="ORF">BBA_00196</name>
</gene>
<dbReference type="InterPro" id="IPR021765">
    <property type="entry name" value="UstYa-like"/>
</dbReference>
<dbReference type="OrthoDB" id="3687641at2759"/>
<evidence type="ECO:0000256" key="2">
    <source>
        <dbReference type="ARBA" id="ARBA00035112"/>
    </source>
</evidence>
<dbReference type="PANTHER" id="PTHR33365:SF4">
    <property type="entry name" value="CYCLOCHLOROTINE BIOSYNTHESIS PROTEIN O"/>
    <property type="match status" value="1"/>
</dbReference>
<dbReference type="HOGENOM" id="CLU_042941_6_3_1"/>
<dbReference type="GeneID" id="19883208"/>
<organism evidence="3 4">
    <name type="scientific">Beauveria bassiana (strain ARSEF 2860)</name>
    <name type="common">White muscardine disease fungus</name>
    <name type="synonym">Tritirachium shiotae</name>
    <dbReference type="NCBI Taxonomy" id="655819"/>
    <lineage>
        <taxon>Eukaryota</taxon>
        <taxon>Fungi</taxon>
        <taxon>Dikarya</taxon>
        <taxon>Ascomycota</taxon>
        <taxon>Pezizomycotina</taxon>
        <taxon>Sordariomycetes</taxon>
        <taxon>Hypocreomycetidae</taxon>
        <taxon>Hypocreales</taxon>
        <taxon>Cordycipitaceae</taxon>
        <taxon>Beauveria</taxon>
    </lineage>
</organism>
<evidence type="ECO:0000256" key="1">
    <source>
        <dbReference type="ARBA" id="ARBA00004685"/>
    </source>
</evidence>
<protein>
    <submittedName>
        <fullName evidence="3">Tat pathway signal sequence</fullName>
    </submittedName>
</protein>
<reference evidence="3 4" key="1">
    <citation type="journal article" date="2012" name="Sci. Rep.">
        <title>Genomic perspectives on the evolution of fungal entomopathogenicity in Beauveria bassiana.</title>
        <authorList>
            <person name="Xiao G."/>
            <person name="Ying S.H."/>
            <person name="Zheng P."/>
            <person name="Wang Z.L."/>
            <person name="Zhang S."/>
            <person name="Xie X.Q."/>
            <person name="Shang Y."/>
            <person name="St Leger R.J."/>
            <person name="Zhao G.P."/>
            <person name="Wang C."/>
            <person name="Feng M.G."/>
        </authorList>
    </citation>
    <scope>NUCLEOTIDE SEQUENCE [LARGE SCALE GENOMIC DNA]</scope>
    <source>
        <strain evidence="3 4">ARSEF 2860</strain>
    </source>
</reference>
<sequence>MSYSPAEDILEYEARVFITGFEKGEATSVYVQEPSEKVDKAWKELYDVVGISRIPRSSAEKLPNGTYPFTNDPGYYIVSLAVFHQLHCLNKIRQALHPEYYHKKYPPTEFGDKGALGKVHIDHCLESLRQSITCASDVSPIIWKWHEDKGRAMEEAAVPHTCRKFDAVYAWANANKAITSFLPEVRDKEREL</sequence>
<dbReference type="Pfam" id="PF11807">
    <property type="entry name" value="UstYa"/>
    <property type="match status" value="1"/>
</dbReference>
<keyword evidence="4" id="KW-1185">Reference proteome</keyword>
<dbReference type="GO" id="GO:0043386">
    <property type="term" value="P:mycotoxin biosynthetic process"/>
    <property type="evidence" value="ECO:0007669"/>
    <property type="project" value="InterPro"/>
</dbReference>
<evidence type="ECO:0000313" key="3">
    <source>
        <dbReference type="EMBL" id="EJP70566.1"/>
    </source>
</evidence>
<dbReference type="EMBL" id="JH725150">
    <property type="protein sequence ID" value="EJP70566.1"/>
    <property type="molecule type" value="Genomic_DNA"/>
</dbReference>
<name>J5K8W4_BEAB2</name>
<dbReference type="InParanoid" id="J5K8W4"/>
<comment type="similarity">
    <text evidence="2">Belongs to the ustYa family.</text>
</comment>
<dbReference type="RefSeq" id="XP_008593515.1">
    <property type="nucleotide sequence ID" value="XM_008595293.1"/>
</dbReference>
<dbReference type="AlphaFoldDB" id="J5K8W4"/>
<dbReference type="PANTHER" id="PTHR33365">
    <property type="entry name" value="YALI0B05434P"/>
    <property type="match status" value="1"/>
</dbReference>
<dbReference type="STRING" id="655819.J5K8W4"/>
<evidence type="ECO:0000313" key="4">
    <source>
        <dbReference type="Proteomes" id="UP000002762"/>
    </source>
</evidence>